<dbReference type="RefSeq" id="WP_323194403.1">
    <property type="nucleotide sequence ID" value="NZ_JAYGHG010000002.1"/>
</dbReference>
<name>A0ABU5U972_9CYAN</name>
<accession>A0ABU5U972</accession>
<evidence type="ECO:0000256" key="1">
    <source>
        <dbReference type="SAM" id="MobiDB-lite"/>
    </source>
</evidence>
<dbReference type="InterPro" id="IPR010328">
    <property type="entry name" value="DUF928"/>
</dbReference>
<feature type="chain" id="PRO_5045372599" evidence="2">
    <location>
        <begin position="27"/>
        <end position="328"/>
    </location>
</feature>
<gene>
    <name evidence="3" type="ORF">VB620_01715</name>
</gene>
<evidence type="ECO:0000313" key="4">
    <source>
        <dbReference type="Proteomes" id="UP001302120"/>
    </source>
</evidence>
<evidence type="ECO:0000313" key="3">
    <source>
        <dbReference type="EMBL" id="MEA5580054.1"/>
    </source>
</evidence>
<evidence type="ECO:0000256" key="2">
    <source>
        <dbReference type="SAM" id="SignalP"/>
    </source>
</evidence>
<protein>
    <submittedName>
        <fullName evidence="3">DUF928 domain-containing protein</fullName>
    </submittedName>
</protein>
<keyword evidence="4" id="KW-1185">Reference proteome</keyword>
<feature type="signal peptide" evidence="2">
    <location>
        <begin position="1"/>
        <end position="26"/>
    </location>
</feature>
<keyword evidence="2" id="KW-0732">Signal</keyword>
<comment type="caution">
    <text evidence="3">The sequence shown here is derived from an EMBL/GenBank/DDBJ whole genome shotgun (WGS) entry which is preliminary data.</text>
</comment>
<reference evidence="3 4" key="1">
    <citation type="submission" date="2023-12" db="EMBL/GenBank/DDBJ databases">
        <title>Baltic Sea Cyanobacteria.</title>
        <authorList>
            <person name="Delbaje E."/>
            <person name="Fewer D.P."/>
            <person name="Shishido T.K."/>
        </authorList>
    </citation>
    <scope>NUCLEOTIDE SEQUENCE [LARGE SCALE GENOMIC DNA]</scope>
    <source>
        <strain evidence="3 4">UHCC-0300</strain>
    </source>
</reference>
<sequence>MKFRYLVSTLSIIALVAGSTWNSAYAITFTPPIKNGAPKEASGGASRGNLFTPKADRGAPKQASGGASRGNLFTPKADRGAPRQASGGASRGDLFTPNADRGAPRQASGGASRGNLFTPESDKGAPRQASGGASRVGTYYLNPGTVIGTGPAALIALLPQSFYGTTVSERPTILVYLPDTQAEKAIFSLKDEAGNTLHEMSISVAGKTGVISIPLPADAPALAVGKNYQWFLALKVDGTLTPSTPYVDGWIQRIQPTAELATAMQQEDVLKRATAFGKNGVWYDCVATLATLHIAEPNNANVANQWEELLSSVSLKDIVTAPLLTSAK</sequence>
<organism evidence="3 4">
    <name type="scientific">Nodularia harveyana UHCC-0300</name>
    <dbReference type="NCBI Taxonomy" id="2974287"/>
    <lineage>
        <taxon>Bacteria</taxon>
        <taxon>Bacillati</taxon>
        <taxon>Cyanobacteriota</taxon>
        <taxon>Cyanophyceae</taxon>
        <taxon>Nostocales</taxon>
        <taxon>Nodulariaceae</taxon>
        <taxon>Nodularia</taxon>
    </lineage>
</organism>
<dbReference type="Proteomes" id="UP001302120">
    <property type="component" value="Unassembled WGS sequence"/>
</dbReference>
<dbReference type="Pfam" id="PF06051">
    <property type="entry name" value="DUF928"/>
    <property type="match status" value="1"/>
</dbReference>
<dbReference type="EMBL" id="JAYGHG010000002">
    <property type="protein sequence ID" value="MEA5580054.1"/>
    <property type="molecule type" value="Genomic_DNA"/>
</dbReference>
<feature type="region of interest" description="Disordered" evidence="1">
    <location>
        <begin position="34"/>
        <end position="134"/>
    </location>
</feature>
<proteinExistence type="predicted"/>